<protein>
    <submittedName>
        <fullName evidence="3">ComF family protein</fullName>
    </submittedName>
</protein>
<dbReference type="PANTHER" id="PTHR47505">
    <property type="entry name" value="DNA UTILIZATION PROTEIN YHGH"/>
    <property type="match status" value="1"/>
</dbReference>
<dbReference type="CDD" id="cd06223">
    <property type="entry name" value="PRTases_typeI"/>
    <property type="match status" value="1"/>
</dbReference>
<dbReference type="InterPro" id="IPR029057">
    <property type="entry name" value="PRTase-like"/>
</dbReference>
<organism evidence="3 4">
    <name type="scientific">Leptospira brenneri</name>
    <dbReference type="NCBI Taxonomy" id="2023182"/>
    <lineage>
        <taxon>Bacteria</taxon>
        <taxon>Pseudomonadati</taxon>
        <taxon>Spirochaetota</taxon>
        <taxon>Spirochaetia</taxon>
        <taxon>Leptospirales</taxon>
        <taxon>Leptospiraceae</taxon>
        <taxon>Leptospira</taxon>
    </lineage>
</organism>
<dbReference type="Proteomes" id="UP000297891">
    <property type="component" value="Unassembled WGS sequence"/>
</dbReference>
<dbReference type="Gene3D" id="3.40.50.2020">
    <property type="match status" value="1"/>
</dbReference>
<evidence type="ECO:0000256" key="1">
    <source>
        <dbReference type="ARBA" id="ARBA00008007"/>
    </source>
</evidence>
<keyword evidence="4" id="KW-1185">Reference proteome</keyword>
<gene>
    <name evidence="3" type="ORF">EHQ30_02125</name>
</gene>
<dbReference type="OrthoDB" id="9779910at2"/>
<evidence type="ECO:0000313" key="3">
    <source>
        <dbReference type="EMBL" id="TGK95460.1"/>
    </source>
</evidence>
<evidence type="ECO:0000259" key="2">
    <source>
        <dbReference type="Pfam" id="PF00156"/>
    </source>
</evidence>
<accession>A0A2M9XZ76</accession>
<dbReference type="InterPro" id="IPR000836">
    <property type="entry name" value="PRTase_dom"/>
</dbReference>
<dbReference type="InterPro" id="IPR051910">
    <property type="entry name" value="ComF/GntX_DNA_util-trans"/>
</dbReference>
<dbReference type="SUPFAM" id="SSF53271">
    <property type="entry name" value="PRTase-like"/>
    <property type="match status" value="1"/>
</dbReference>
<sequence>MRGVSFLSFVFPKFCVNCGSHDLFSEIMAVCKPCTKNHYLSQKQNLKPKEVELPLDRFVFYDEVYYLQRKGSFERTIFQSLKFENERDLAKYFCLGQRTLANHLKNDPPDLMTLVPSSPKASPRPYHASFALFGKWEKLWKIRRDTNLRKVSVDRQSSLGFEKRFFHAKKAFKFTKSDRIMEGLHVLIVDDIFTTGATVNEIARLYKQAGVRKVTCVVLLLSGGD</sequence>
<dbReference type="PANTHER" id="PTHR47505:SF1">
    <property type="entry name" value="DNA UTILIZATION PROTEIN YHGH"/>
    <property type="match status" value="1"/>
</dbReference>
<comment type="similarity">
    <text evidence="1">Belongs to the ComF/GntX family.</text>
</comment>
<dbReference type="Pfam" id="PF00156">
    <property type="entry name" value="Pribosyltran"/>
    <property type="match status" value="1"/>
</dbReference>
<reference evidence="3" key="1">
    <citation type="journal article" date="2019" name="PLoS Negl. Trop. Dis.">
        <title>Revisiting the worldwide diversity of Leptospira species in the environment.</title>
        <authorList>
            <person name="Vincent A.T."/>
            <person name="Schiettekatte O."/>
            <person name="Bourhy P."/>
            <person name="Veyrier F.J."/>
            <person name="Picardeau M."/>
        </authorList>
    </citation>
    <scope>NUCLEOTIDE SEQUENCE [LARGE SCALE GENOMIC DNA]</scope>
    <source>
        <strain evidence="3">201800277</strain>
    </source>
</reference>
<evidence type="ECO:0000313" key="4">
    <source>
        <dbReference type="Proteomes" id="UP000297891"/>
    </source>
</evidence>
<dbReference type="EMBL" id="RQFP01000001">
    <property type="protein sequence ID" value="TGK95460.1"/>
    <property type="molecule type" value="Genomic_DNA"/>
</dbReference>
<name>A0A2M9XZ76_9LEPT</name>
<comment type="caution">
    <text evidence="3">The sequence shown here is derived from an EMBL/GenBank/DDBJ whole genome shotgun (WGS) entry which is preliminary data.</text>
</comment>
<feature type="domain" description="Phosphoribosyltransferase" evidence="2">
    <location>
        <begin position="151"/>
        <end position="220"/>
    </location>
</feature>
<dbReference type="AlphaFoldDB" id="A0A2M9XZ76"/>
<proteinExistence type="inferred from homology"/>